<dbReference type="SUPFAM" id="SSF141452">
    <property type="entry name" value="Hcp1-like"/>
    <property type="match status" value="1"/>
</dbReference>
<dbReference type="Proteomes" id="UP000199400">
    <property type="component" value="Unassembled WGS sequence"/>
</dbReference>
<evidence type="ECO:0000313" key="2">
    <source>
        <dbReference type="Proteomes" id="UP000199400"/>
    </source>
</evidence>
<accession>A0A1I1X8A7</accession>
<dbReference type="AlphaFoldDB" id="A0A1I1X8A7"/>
<evidence type="ECO:0000313" key="1">
    <source>
        <dbReference type="EMBL" id="SFE03582.1"/>
    </source>
</evidence>
<organism evidence="1 2">
    <name type="scientific">Nannocystis exedens</name>
    <dbReference type="NCBI Taxonomy" id="54"/>
    <lineage>
        <taxon>Bacteria</taxon>
        <taxon>Pseudomonadati</taxon>
        <taxon>Myxococcota</taxon>
        <taxon>Polyangia</taxon>
        <taxon>Nannocystales</taxon>
        <taxon>Nannocystaceae</taxon>
        <taxon>Nannocystis</taxon>
    </lineage>
</organism>
<dbReference type="EMBL" id="FOMX01000007">
    <property type="protein sequence ID" value="SFE03582.1"/>
    <property type="molecule type" value="Genomic_DNA"/>
</dbReference>
<dbReference type="Gene3D" id="2.30.110.20">
    <property type="entry name" value="Hcp1-like"/>
    <property type="match status" value="1"/>
</dbReference>
<name>A0A1I1X8A7_9BACT</name>
<sequence length="43" mass="4951">MCLGGPNDRLVQEISLTYQKIEWNWAEGNVTVSDDWDKPNAKK</sequence>
<keyword evidence="2" id="KW-1185">Reference proteome</keyword>
<evidence type="ECO:0008006" key="3">
    <source>
        <dbReference type="Google" id="ProtNLM"/>
    </source>
</evidence>
<gene>
    <name evidence="1" type="ORF">SAMN02745121_02783</name>
</gene>
<dbReference type="InterPro" id="IPR036624">
    <property type="entry name" value="Hcp1-lik_sf"/>
</dbReference>
<proteinExistence type="predicted"/>
<protein>
    <recommendedName>
        <fullName evidence="3">Type VI secretion system effector, Hcp1 family</fullName>
    </recommendedName>
</protein>
<reference evidence="2" key="1">
    <citation type="submission" date="2016-10" db="EMBL/GenBank/DDBJ databases">
        <authorList>
            <person name="Varghese N."/>
            <person name="Submissions S."/>
        </authorList>
    </citation>
    <scope>NUCLEOTIDE SEQUENCE [LARGE SCALE GENOMIC DNA]</scope>
    <source>
        <strain evidence="2">ATCC 25963</strain>
    </source>
</reference>